<name>A0A8H3GBB3_9AGAM</name>
<reference evidence="2" key="1">
    <citation type="submission" date="2021-01" db="EMBL/GenBank/DDBJ databases">
        <authorList>
            <person name="Kaushik A."/>
        </authorList>
    </citation>
    <scope>NUCLEOTIDE SEQUENCE</scope>
    <source>
        <strain evidence="2">AG3-T5</strain>
    </source>
</reference>
<feature type="compositionally biased region" description="Low complexity" evidence="1">
    <location>
        <begin position="428"/>
        <end position="447"/>
    </location>
</feature>
<proteinExistence type="predicted"/>
<feature type="region of interest" description="Disordered" evidence="1">
    <location>
        <begin position="389"/>
        <end position="447"/>
    </location>
</feature>
<feature type="region of interest" description="Disordered" evidence="1">
    <location>
        <begin position="291"/>
        <end position="310"/>
    </location>
</feature>
<organism evidence="2 3">
    <name type="scientific">Rhizoctonia solani</name>
    <dbReference type="NCBI Taxonomy" id="456999"/>
    <lineage>
        <taxon>Eukaryota</taxon>
        <taxon>Fungi</taxon>
        <taxon>Dikarya</taxon>
        <taxon>Basidiomycota</taxon>
        <taxon>Agaricomycotina</taxon>
        <taxon>Agaricomycetes</taxon>
        <taxon>Cantharellales</taxon>
        <taxon>Ceratobasidiaceae</taxon>
        <taxon>Rhizoctonia</taxon>
    </lineage>
</organism>
<evidence type="ECO:0000256" key="1">
    <source>
        <dbReference type="SAM" id="MobiDB-lite"/>
    </source>
</evidence>
<feature type="region of interest" description="Disordered" evidence="1">
    <location>
        <begin position="767"/>
        <end position="794"/>
    </location>
</feature>
<evidence type="ECO:0000313" key="3">
    <source>
        <dbReference type="Proteomes" id="UP000663841"/>
    </source>
</evidence>
<dbReference type="EMBL" id="CAJMWW010000096">
    <property type="protein sequence ID" value="CAE6442881.1"/>
    <property type="molecule type" value="Genomic_DNA"/>
</dbReference>
<dbReference type="Proteomes" id="UP000663841">
    <property type="component" value="Unassembled WGS sequence"/>
</dbReference>
<gene>
    <name evidence="2" type="ORF">RDB_LOCUS102048</name>
</gene>
<evidence type="ECO:0000313" key="2">
    <source>
        <dbReference type="EMBL" id="CAE6442881.1"/>
    </source>
</evidence>
<feature type="compositionally biased region" description="Polar residues" evidence="1">
    <location>
        <begin position="773"/>
        <end position="794"/>
    </location>
</feature>
<comment type="caution">
    <text evidence="2">The sequence shown here is derived from an EMBL/GenBank/DDBJ whole genome shotgun (WGS) entry which is preliminary data.</text>
</comment>
<sequence length="794" mass="90027">MNDNSFLSLETSQRKNSTSVDVTRLTDSELERLIPGAIQVDFLPTEGNTFVDLKFAISVCHRALVYISNLASSMNQNNQLCQRLFALALFVSVVRHRLPISKHLIENVHTIAAVDDFWSDILSREFAGQFLWEETLVEDVYRLARHGICEASRCQLEETIPIAETTQNQANDNNGIENKPTVVQSVVAWLEAAAHKRNALLLNSWDTEWDRTWDAEWEKNWKENWSNKKMYQVNLIDSKQFMPPSTIDASILSGRTAGRTIIDIEMVAESIPEGSFPLEMHMILPAKESSRTVPNKDNFPPVPPCPPVEHHEVNKTTEVTQKEVEAHAFRSDRPTIRRLREQSWFESWYSIRRPDLKQHGKWLPVWEAARNMAWALEWADRSNQEVAASQATSLGLQRPHVPVPGRRLLAPPRPSTAMASGMGAAPNSVGSTEGGPTSSTYPSSGSTPLQELKQLVWGLFGRYPQPGSQHNNKTINPDLQKLSESAWNEANSSDPGLEQYIQKQARIASGILDKHLDEAFSGWLKPTTGQAVEVFELTLKKTWRVSWERSWERVMKDTSVGLKGWVYANGSHSVVSPALCELPSHRALQAYMKSRGSVEECHWHIRSAFKALNILHRVMVHLVPICYEGTMKIRYFPDRPYNSDYSSASTSPNPIIKGIARTIQQLEDPEKQLISHRELQAIIQELARIGPTKLPADYDPIKGIEEIWLTANRLDANPKFMNSQDLKLPYLVRKSQTKPLPKRKNTTILRAQYMWQKALKELRARRFNVPGPTRSQTRTRSMSAATAEMPQSSQ</sequence>
<accession>A0A8H3GBB3</accession>
<protein>
    <submittedName>
        <fullName evidence="2">Uncharacterized protein</fullName>
    </submittedName>
</protein>
<dbReference type="AlphaFoldDB" id="A0A8H3GBB3"/>